<evidence type="ECO:0000313" key="3">
    <source>
        <dbReference type="Proteomes" id="UP000277204"/>
    </source>
</evidence>
<dbReference type="InterPro" id="IPR011011">
    <property type="entry name" value="Znf_FYVE_PHD"/>
</dbReference>
<dbReference type="SUPFAM" id="SSF57903">
    <property type="entry name" value="FYVE/PHD zinc finger"/>
    <property type="match status" value="1"/>
</dbReference>
<dbReference type="EMBL" id="UZAI01000249">
    <property type="protein sequence ID" value="VDO50458.1"/>
    <property type="molecule type" value="Genomic_DNA"/>
</dbReference>
<feature type="region of interest" description="Disordered" evidence="1">
    <location>
        <begin position="60"/>
        <end position="103"/>
    </location>
</feature>
<proteinExistence type="predicted"/>
<dbReference type="Gene3D" id="3.30.40.10">
    <property type="entry name" value="Zinc/RING finger domain, C3HC4 (zinc finger)"/>
    <property type="match status" value="1"/>
</dbReference>
<evidence type="ECO:0000313" key="2">
    <source>
        <dbReference type="EMBL" id="VDO50458.1"/>
    </source>
</evidence>
<feature type="compositionally biased region" description="Basic residues" evidence="1">
    <location>
        <begin position="93"/>
        <end position="102"/>
    </location>
</feature>
<sequence length="138" mass="15716">MKCDECKGWHHEVCTNLTPSSFKRFSKKDCVWLCRQCCSDANSLLTEAISLLDSAKKCFGKRSRDKSNSTRSIDTQIGMKKTQVSSKIGDSHRSKREKRSPKRSVLNRIARLDRFQAVNKTLTLRSSTTFRNPTLGLT</sequence>
<keyword evidence="3" id="KW-1185">Reference proteome</keyword>
<gene>
    <name evidence="2" type="ORF">SMRZ_LOCUS1182</name>
</gene>
<organism evidence="2 3">
    <name type="scientific">Schistosoma margrebowiei</name>
    <dbReference type="NCBI Taxonomy" id="48269"/>
    <lineage>
        <taxon>Eukaryota</taxon>
        <taxon>Metazoa</taxon>
        <taxon>Spiralia</taxon>
        <taxon>Lophotrochozoa</taxon>
        <taxon>Platyhelminthes</taxon>
        <taxon>Trematoda</taxon>
        <taxon>Digenea</taxon>
        <taxon>Strigeidida</taxon>
        <taxon>Schistosomatoidea</taxon>
        <taxon>Schistosomatidae</taxon>
        <taxon>Schistosoma</taxon>
    </lineage>
</organism>
<dbReference type="Proteomes" id="UP000277204">
    <property type="component" value="Unassembled WGS sequence"/>
</dbReference>
<evidence type="ECO:0008006" key="4">
    <source>
        <dbReference type="Google" id="ProtNLM"/>
    </source>
</evidence>
<evidence type="ECO:0000256" key="1">
    <source>
        <dbReference type="SAM" id="MobiDB-lite"/>
    </source>
</evidence>
<accession>A0A3P7ZC02</accession>
<name>A0A3P7ZC02_9TREM</name>
<protein>
    <recommendedName>
        <fullName evidence="4">PHD-type domain-containing protein</fullName>
    </recommendedName>
</protein>
<dbReference type="AlphaFoldDB" id="A0A3P7ZC02"/>
<dbReference type="InterPro" id="IPR013083">
    <property type="entry name" value="Znf_RING/FYVE/PHD"/>
</dbReference>
<reference evidence="2 3" key="1">
    <citation type="submission" date="2018-11" db="EMBL/GenBank/DDBJ databases">
        <authorList>
            <consortium name="Pathogen Informatics"/>
        </authorList>
    </citation>
    <scope>NUCLEOTIDE SEQUENCE [LARGE SCALE GENOMIC DNA]</scope>
    <source>
        <strain evidence="2 3">Zambia</strain>
    </source>
</reference>